<accession>A0A2X2JYE0</accession>
<keyword evidence="1" id="KW-0812">Transmembrane</keyword>
<dbReference type="Proteomes" id="UP000249913">
    <property type="component" value="Unassembled WGS sequence"/>
</dbReference>
<dbReference type="AlphaFoldDB" id="A0A2X2JYE0"/>
<reference evidence="2 3" key="1">
    <citation type="submission" date="2018-06" db="EMBL/GenBank/DDBJ databases">
        <authorList>
            <consortium name="Pathogen Informatics"/>
            <person name="Doyle S."/>
        </authorList>
    </citation>
    <scope>NUCLEOTIDE SEQUENCE [LARGE SCALE GENOMIC DNA]</scope>
    <source>
        <strain evidence="2 3">NCTC7878</strain>
    </source>
</reference>
<dbReference type="EMBL" id="UAUX01000003">
    <property type="protein sequence ID" value="SPZ96931.1"/>
    <property type="molecule type" value="Genomic_DNA"/>
</dbReference>
<proteinExistence type="predicted"/>
<organism evidence="2 3">
    <name type="scientific">Staphylococcus aureus</name>
    <dbReference type="NCBI Taxonomy" id="1280"/>
    <lineage>
        <taxon>Bacteria</taxon>
        <taxon>Bacillati</taxon>
        <taxon>Bacillota</taxon>
        <taxon>Bacilli</taxon>
        <taxon>Bacillales</taxon>
        <taxon>Staphylococcaceae</taxon>
        <taxon>Staphylococcus</taxon>
    </lineage>
</organism>
<name>A0A2X2JYE0_STAAU</name>
<gene>
    <name evidence="2" type="primary">mepA_4</name>
    <name evidence="2" type="ORF">NCTC7878_00351</name>
</gene>
<keyword evidence="1" id="KW-0472">Membrane</keyword>
<evidence type="ECO:0000313" key="3">
    <source>
        <dbReference type="Proteomes" id="UP000249913"/>
    </source>
</evidence>
<evidence type="ECO:0000313" key="2">
    <source>
        <dbReference type="EMBL" id="SPZ96931.1"/>
    </source>
</evidence>
<keyword evidence="1" id="KW-1133">Transmembrane helix</keyword>
<sequence length="46" mass="5010">MNALFGLTGVIWSLLIAESLCALAAMLIVYLLRDRLTVDTSELIEG</sequence>
<protein>
    <submittedName>
        <fullName evidence="2">Multi antimicrobial extrusion protein (Na(+)/drug antiporter), MATE family of MDR efflux pumps</fullName>
    </submittedName>
</protein>
<feature type="transmembrane region" description="Helical" evidence="1">
    <location>
        <begin position="12"/>
        <end position="32"/>
    </location>
</feature>
<evidence type="ECO:0000256" key="1">
    <source>
        <dbReference type="SAM" id="Phobius"/>
    </source>
</evidence>